<dbReference type="InterPro" id="IPR036691">
    <property type="entry name" value="Endo/exonu/phosph_ase_sf"/>
</dbReference>
<protein>
    <recommendedName>
        <fullName evidence="1">Endonuclease/exonuclease/phosphatase domain-containing protein</fullName>
    </recommendedName>
</protein>
<organism evidence="2 3">
    <name type="scientific">Hibiscus trionum</name>
    <name type="common">Flower of an hour</name>
    <dbReference type="NCBI Taxonomy" id="183268"/>
    <lineage>
        <taxon>Eukaryota</taxon>
        <taxon>Viridiplantae</taxon>
        <taxon>Streptophyta</taxon>
        <taxon>Embryophyta</taxon>
        <taxon>Tracheophyta</taxon>
        <taxon>Spermatophyta</taxon>
        <taxon>Magnoliopsida</taxon>
        <taxon>eudicotyledons</taxon>
        <taxon>Gunneridae</taxon>
        <taxon>Pentapetalae</taxon>
        <taxon>rosids</taxon>
        <taxon>malvids</taxon>
        <taxon>Malvales</taxon>
        <taxon>Malvaceae</taxon>
        <taxon>Malvoideae</taxon>
        <taxon>Hibiscus</taxon>
    </lineage>
</organism>
<feature type="domain" description="Endonuclease/exonuclease/phosphatase" evidence="1">
    <location>
        <begin position="4"/>
        <end position="142"/>
    </location>
</feature>
<proteinExistence type="predicted"/>
<dbReference type="GO" id="GO:0003824">
    <property type="term" value="F:catalytic activity"/>
    <property type="evidence" value="ECO:0007669"/>
    <property type="project" value="InterPro"/>
</dbReference>
<dbReference type="InterPro" id="IPR005135">
    <property type="entry name" value="Endo/exonuclease/phosphatase"/>
</dbReference>
<dbReference type="EMBL" id="BSYR01000026">
    <property type="protein sequence ID" value="GMI94283.1"/>
    <property type="molecule type" value="Genomic_DNA"/>
</dbReference>
<name>A0A9W7IHE9_HIBTR</name>
<sequence>MKLLSWNVRGLGKPRAVRCLRHALRDLKIDVIFLMETKIYDNKMANIRRNLGYPFGIEVSSVGSSGGLAIGWKANCKISLRSFSARHIDVTFEDDSDGFSWRCTGFYGAPEVGNRMDAWNLLRQLNDCPEVPWLVIGDFNEILYNYEKQGGRLRNDRQMSSFRAVLDDCLLSDLGFRECGILGRRGDFRRIMFVNVWIEVSQIISGGIYLPNSKFHT</sequence>
<gene>
    <name evidence="2" type="ORF">HRI_003097600</name>
</gene>
<evidence type="ECO:0000313" key="3">
    <source>
        <dbReference type="Proteomes" id="UP001165190"/>
    </source>
</evidence>
<comment type="caution">
    <text evidence="2">The sequence shown here is derived from an EMBL/GenBank/DDBJ whole genome shotgun (WGS) entry which is preliminary data.</text>
</comment>
<evidence type="ECO:0000313" key="2">
    <source>
        <dbReference type="EMBL" id="GMI94283.1"/>
    </source>
</evidence>
<reference evidence="2" key="1">
    <citation type="submission" date="2023-05" db="EMBL/GenBank/DDBJ databases">
        <title>Genome and transcriptome analyses reveal genes involved in the formation of fine ridges on petal epidermal cells in Hibiscus trionum.</title>
        <authorList>
            <person name="Koshimizu S."/>
            <person name="Masuda S."/>
            <person name="Ishii T."/>
            <person name="Shirasu K."/>
            <person name="Hoshino A."/>
            <person name="Arita M."/>
        </authorList>
    </citation>
    <scope>NUCLEOTIDE SEQUENCE</scope>
    <source>
        <strain evidence="2">Hamamatsu line</strain>
    </source>
</reference>
<accession>A0A9W7IHE9</accession>
<dbReference type="Proteomes" id="UP001165190">
    <property type="component" value="Unassembled WGS sequence"/>
</dbReference>
<dbReference type="AlphaFoldDB" id="A0A9W7IHE9"/>
<dbReference type="Gene3D" id="3.60.10.10">
    <property type="entry name" value="Endonuclease/exonuclease/phosphatase"/>
    <property type="match status" value="1"/>
</dbReference>
<dbReference type="Pfam" id="PF03372">
    <property type="entry name" value="Exo_endo_phos"/>
    <property type="match status" value="1"/>
</dbReference>
<dbReference type="SUPFAM" id="SSF56219">
    <property type="entry name" value="DNase I-like"/>
    <property type="match status" value="1"/>
</dbReference>
<dbReference type="OrthoDB" id="1729225at2759"/>
<dbReference type="PANTHER" id="PTHR35218">
    <property type="entry name" value="RNASE H DOMAIN-CONTAINING PROTEIN"/>
    <property type="match status" value="1"/>
</dbReference>
<dbReference type="PANTHER" id="PTHR35218:SF9">
    <property type="entry name" value="ENDONUCLEASE_EXONUCLEASE_PHOSPHATASE DOMAIN-CONTAINING PROTEIN"/>
    <property type="match status" value="1"/>
</dbReference>
<keyword evidence="3" id="KW-1185">Reference proteome</keyword>
<evidence type="ECO:0000259" key="1">
    <source>
        <dbReference type="Pfam" id="PF03372"/>
    </source>
</evidence>